<dbReference type="Pfam" id="PF09992">
    <property type="entry name" value="NAGPA"/>
    <property type="match status" value="1"/>
</dbReference>
<dbReference type="PANTHER" id="PTHR40446:SF2">
    <property type="entry name" value="N-ACETYLGLUCOSAMINE-1-PHOSPHODIESTER ALPHA-N-ACETYLGLUCOSAMINIDASE"/>
    <property type="match status" value="1"/>
</dbReference>
<reference evidence="2 3" key="1">
    <citation type="submission" date="2019-08" db="EMBL/GenBank/DDBJ databases">
        <title>Genome sequencing of Paenibacillus faecis DSM 23593(T).</title>
        <authorList>
            <person name="Kook J.-K."/>
            <person name="Park S.-N."/>
            <person name="Lim Y.K."/>
        </authorList>
    </citation>
    <scope>NUCLEOTIDE SEQUENCE [LARGE SCALE GENOMIC DNA]</scope>
    <source>
        <strain evidence="2 3">DSM 23593</strain>
    </source>
</reference>
<name>A0A5D0CZ47_9BACL</name>
<protein>
    <submittedName>
        <fullName evidence="2">Phosphodiester glycosidase family protein</fullName>
    </submittedName>
</protein>
<comment type="caution">
    <text evidence="2">The sequence shown here is derived from an EMBL/GenBank/DDBJ whole genome shotgun (WGS) entry which is preliminary data.</text>
</comment>
<dbReference type="EMBL" id="VSDO01000001">
    <property type="protein sequence ID" value="TYA15003.1"/>
    <property type="molecule type" value="Genomic_DNA"/>
</dbReference>
<accession>A0A5D0CZ47</accession>
<proteinExistence type="predicted"/>
<dbReference type="RefSeq" id="WP_148450595.1">
    <property type="nucleotide sequence ID" value="NZ_VSDO01000001.1"/>
</dbReference>
<dbReference type="PANTHER" id="PTHR40446">
    <property type="entry name" value="N-ACETYLGLUCOSAMINE-1-PHOSPHODIESTER ALPHA-N-ACETYLGLUCOSAMINIDASE"/>
    <property type="match status" value="1"/>
</dbReference>
<organism evidence="2 3">
    <name type="scientific">Paenibacillus faecis</name>
    <dbReference type="NCBI Taxonomy" id="862114"/>
    <lineage>
        <taxon>Bacteria</taxon>
        <taxon>Bacillati</taxon>
        <taxon>Bacillota</taxon>
        <taxon>Bacilli</taxon>
        <taxon>Bacillales</taxon>
        <taxon>Paenibacillaceae</taxon>
        <taxon>Paenibacillus</taxon>
    </lineage>
</organism>
<evidence type="ECO:0000313" key="2">
    <source>
        <dbReference type="EMBL" id="TYA15003.1"/>
    </source>
</evidence>
<gene>
    <name evidence="2" type="ORF">FRY98_04890</name>
</gene>
<keyword evidence="2" id="KW-0378">Hydrolase</keyword>
<keyword evidence="2" id="KW-0326">Glycosidase</keyword>
<evidence type="ECO:0000259" key="1">
    <source>
        <dbReference type="Pfam" id="PF09992"/>
    </source>
</evidence>
<dbReference type="AlphaFoldDB" id="A0A5D0CZ47"/>
<feature type="domain" description="Phosphodiester glycosidase" evidence="1">
    <location>
        <begin position="174"/>
        <end position="354"/>
    </location>
</feature>
<dbReference type="InterPro" id="IPR018711">
    <property type="entry name" value="NAGPA"/>
</dbReference>
<dbReference type="GO" id="GO:0016798">
    <property type="term" value="F:hydrolase activity, acting on glycosyl bonds"/>
    <property type="evidence" value="ECO:0007669"/>
    <property type="project" value="UniProtKB-KW"/>
</dbReference>
<dbReference type="Proteomes" id="UP000325218">
    <property type="component" value="Unassembled WGS sequence"/>
</dbReference>
<keyword evidence="3" id="KW-1185">Reference proteome</keyword>
<sequence length="355" mass="38603">MITPIKRINRFFLLATGPLIGLLIAMFVSGSALSWQEEKVPFAPASDIPRVTGEIGKKLDEAESAARLTSSSLKKTAELYRKTTSTMSSIVNTAQTSAKRPEQIYNRRITLKLGTPFQTIQSDKIRIELYKVNPGTYKGYAMKVKLKSPDAMKMTLGKDILGGAETTLKAAQRHGAVAGINAGGFADSQGKRYPLSTTVVEGKYVTGFEPSYKDLFFVGLNRSGKLIGGKFRNKADLDRLQPSFGASFVPVLLNNGVKTTIPSKWLTSPLRAPRTIIGNYKDDQLIILVIDGRDENGSSGATLTELQNKLLNMGVQDAYNLDGGGSSSLVVNGEVINHPSDGQLRPVPTHFLFFK</sequence>
<evidence type="ECO:0000313" key="3">
    <source>
        <dbReference type="Proteomes" id="UP000325218"/>
    </source>
</evidence>
<dbReference type="OrthoDB" id="9816453at2"/>